<dbReference type="Proteomes" id="UP001293593">
    <property type="component" value="Unassembled WGS sequence"/>
</dbReference>
<dbReference type="PANTHER" id="PTHR36891:SF1">
    <property type="entry name" value="OS01G0127400 PROTEIN"/>
    <property type="match status" value="1"/>
</dbReference>
<gene>
    <name evidence="1" type="ORF">QN277_029276</name>
</gene>
<evidence type="ECO:0000313" key="1">
    <source>
        <dbReference type="EMBL" id="KAK4263926.1"/>
    </source>
</evidence>
<accession>A0AAE1J7H6</accession>
<dbReference type="EMBL" id="JAWXYG010000009">
    <property type="protein sequence ID" value="KAK4263926.1"/>
    <property type="molecule type" value="Genomic_DNA"/>
</dbReference>
<dbReference type="PANTHER" id="PTHR36891">
    <property type="entry name" value="OS01G0127400 PROTEIN"/>
    <property type="match status" value="1"/>
</dbReference>
<proteinExistence type="predicted"/>
<comment type="caution">
    <text evidence="1">The sequence shown here is derived from an EMBL/GenBank/DDBJ whole genome shotgun (WGS) entry which is preliminary data.</text>
</comment>
<reference evidence="1" key="1">
    <citation type="submission" date="2023-10" db="EMBL/GenBank/DDBJ databases">
        <title>Chromosome-level genome of the transformable northern wattle, Acacia crassicarpa.</title>
        <authorList>
            <person name="Massaro I."/>
            <person name="Sinha N.R."/>
            <person name="Poethig S."/>
            <person name="Leichty A.R."/>
        </authorList>
    </citation>
    <scope>NUCLEOTIDE SEQUENCE</scope>
    <source>
        <strain evidence="1">Acra3RX</strain>
        <tissue evidence="1">Leaf</tissue>
    </source>
</reference>
<dbReference type="Pfam" id="PF11805">
    <property type="entry name" value="DUF3326"/>
    <property type="match status" value="1"/>
</dbReference>
<protein>
    <submittedName>
        <fullName evidence="1">Uncharacterized protein</fullName>
    </submittedName>
</protein>
<dbReference type="AlphaFoldDB" id="A0AAE1J7H6"/>
<sequence>MLSTFPLLCLILSPSIFNGSKHCWCCIALLKTASLLRLILSNVAYQWSRLSFFLLPRPSFLQQTPESEVLNAAMLYWPLPNTLYVEGYALDHFTEGLRAHQNRVFLCSSLLVL</sequence>
<organism evidence="1 2">
    <name type="scientific">Acacia crassicarpa</name>
    <name type="common">northern wattle</name>
    <dbReference type="NCBI Taxonomy" id="499986"/>
    <lineage>
        <taxon>Eukaryota</taxon>
        <taxon>Viridiplantae</taxon>
        <taxon>Streptophyta</taxon>
        <taxon>Embryophyta</taxon>
        <taxon>Tracheophyta</taxon>
        <taxon>Spermatophyta</taxon>
        <taxon>Magnoliopsida</taxon>
        <taxon>eudicotyledons</taxon>
        <taxon>Gunneridae</taxon>
        <taxon>Pentapetalae</taxon>
        <taxon>rosids</taxon>
        <taxon>fabids</taxon>
        <taxon>Fabales</taxon>
        <taxon>Fabaceae</taxon>
        <taxon>Caesalpinioideae</taxon>
        <taxon>mimosoid clade</taxon>
        <taxon>Acacieae</taxon>
        <taxon>Acacia</taxon>
    </lineage>
</organism>
<keyword evidence="2" id="KW-1185">Reference proteome</keyword>
<evidence type="ECO:0000313" key="2">
    <source>
        <dbReference type="Proteomes" id="UP001293593"/>
    </source>
</evidence>
<dbReference type="InterPro" id="IPR021763">
    <property type="entry name" value="DUF3326"/>
</dbReference>
<name>A0AAE1J7H6_9FABA</name>